<feature type="transmembrane region" description="Helical" evidence="5">
    <location>
        <begin position="104"/>
        <end position="124"/>
    </location>
</feature>
<feature type="transmembrane region" description="Helical" evidence="5">
    <location>
        <begin position="300"/>
        <end position="317"/>
    </location>
</feature>
<dbReference type="PROSITE" id="PS50850">
    <property type="entry name" value="MFS"/>
    <property type="match status" value="1"/>
</dbReference>
<evidence type="ECO:0000259" key="6">
    <source>
        <dbReference type="PROSITE" id="PS50850"/>
    </source>
</evidence>
<sequence length="426" mass="43705">MASTYARLLSNPGALSFSLAGLVARFPMSMVGISTILAVQATFGQYQAAGLVAASGVVATAVGSPLLARQVDRHGQRRVMLPATLVSATGLTGLIAANHLQSPLWLLVVFSAVSGGTSGSFGSLSRARWSHLLDNPEEIHSAFSLEAALDEVAFVIGPVVATILCTTAPLPVESGWALSLLMQVVGALWFLSQRATEPPTAATYRARQAAAVGKAAASAVEAGIQRQSVLRNKAVLVVLGVFLFAGALFGANDVAVVARATELGAKSQAGIVMACFALGSLVAALVYGARAWSWPLWRQLLVGSAVLAAGCSTFLVAHNLPLLAALMLLTGMAIAPTITTGNNIVQVSVPSGSLTEGLAWVGTAINVGVSLGSYLCGVILDAHGSDGGYLFVAAAAWAAVLTALVGLPFLRRAQPRRTLQTSQPEA</sequence>
<feature type="transmembrane region" description="Helical" evidence="5">
    <location>
        <begin position="323"/>
        <end position="345"/>
    </location>
</feature>
<feature type="transmembrane region" description="Helical" evidence="5">
    <location>
        <begin position="234"/>
        <end position="251"/>
    </location>
</feature>
<feature type="transmembrane region" description="Helical" evidence="5">
    <location>
        <begin position="357"/>
        <end position="382"/>
    </location>
</feature>
<dbReference type="GO" id="GO:0022857">
    <property type="term" value="F:transmembrane transporter activity"/>
    <property type="evidence" value="ECO:0007669"/>
    <property type="project" value="InterPro"/>
</dbReference>
<dbReference type="AlphaFoldDB" id="A0A7T7M9W8"/>
<evidence type="ECO:0000313" key="8">
    <source>
        <dbReference type="Proteomes" id="UP000595895"/>
    </source>
</evidence>
<evidence type="ECO:0000256" key="5">
    <source>
        <dbReference type="SAM" id="Phobius"/>
    </source>
</evidence>
<evidence type="ECO:0000256" key="4">
    <source>
        <dbReference type="ARBA" id="ARBA00023136"/>
    </source>
</evidence>
<reference evidence="7 8" key="1">
    <citation type="submission" date="2020-12" db="EMBL/GenBank/DDBJ databases">
        <authorList>
            <person name="Zhou J."/>
        </authorList>
    </citation>
    <scope>NUCLEOTIDE SEQUENCE [LARGE SCALE GENOMIC DNA]</scope>
    <source>
        <strain evidence="7 8">CCUG 61299</strain>
    </source>
</reference>
<protein>
    <submittedName>
        <fullName evidence="7">MFS transporter</fullName>
    </submittedName>
</protein>
<dbReference type="Pfam" id="PF07690">
    <property type="entry name" value="MFS_1"/>
    <property type="match status" value="2"/>
</dbReference>
<accession>A0A7T7M9W8</accession>
<feature type="transmembrane region" description="Helical" evidence="5">
    <location>
        <begin position="79"/>
        <end position="98"/>
    </location>
</feature>
<organism evidence="7 8">
    <name type="scientific">Actinomyces weissii</name>
    <dbReference type="NCBI Taxonomy" id="675090"/>
    <lineage>
        <taxon>Bacteria</taxon>
        <taxon>Bacillati</taxon>
        <taxon>Actinomycetota</taxon>
        <taxon>Actinomycetes</taxon>
        <taxon>Actinomycetales</taxon>
        <taxon>Actinomycetaceae</taxon>
        <taxon>Actinomyces</taxon>
    </lineage>
</organism>
<dbReference type="InterPro" id="IPR036259">
    <property type="entry name" value="MFS_trans_sf"/>
</dbReference>
<keyword evidence="3 5" id="KW-1133">Transmembrane helix</keyword>
<dbReference type="PANTHER" id="PTHR23542">
    <property type="match status" value="1"/>
</dbReference>
<evidence type="ECO:0000256" key="1">
    <source>
        <dbReference type="ARBA" id="ARBA00004651"/>
    </source>
</evidence>
<evidence type="ECO:0000256" key="2">
    <source>
        <dbReference type="ARBA" id="ARBA00022692"/>
    </source>
</evidence>
<dbReference type="PANTHER" id="PTHR23542:SF1">
    <property type="entry name" value="MAJOR FACILITATOR SUPERFAMILY (MFS) PROFILE DOMAIN-CONTAINING PROTEIN"/>
    <property type="match status" value="1"/>
</dbReference>
<dbReference type="RefSeq" id="WP_200276236.1">
    <property type="nucleotide sequence ID" value="NZ_CP066802.1"/>
</dbReference>
<evidence type="ECO:0000256" key="3">
    <source>
        <dbReference type="ARBA" id="ARBA00022989"/>
    </source>
</evidence>
<dbReference type="Gene3D" id="1.20.1250.20">
    <property type="entry name" value="MFS general substrate transporter like domains"/>
    <property type="match status" value="1"/>
</dbReference>
<gene>
    <name evidence="7" type="ORF">JG540_01210</name>
</gene>
<comment type="subcellular location">
    <subcellularLocation>
        <location evidence="1">Cell membrane</location>
        <topology evidence="1">Multi-pass membrane protein</topology>
    </subcellularLocation>
</comment>
<feature type="domain" description="Major facilitator superfamily (MFS) profile" evidence="6">
    <location>
        <begin position="233"/>
        <end position="426"/>
    </location>
</feature>
<keyword evidence="2 5" id="KW-0812">Transmembrane</keyword>
<dbReference type="InterPro" id="IPR011701">
    <property type="entry name" value="MFS"/>
</dbReference>
<feature type="transmembrane region" description="Helical" evidence="5">
    <location>
        <begin position="48"/>
        <end position="67"/>
    </location>
</feature>
<evidence type="ECO:0000313" key="7">
    <source>
        <dbReference type="EMBL" id="QQM67552.1"/>
    </source>
</evidence>
<dbReference type="KEGG" id="awe:JG540_01210"/>
<name>A0A7T7M9W8_9ACTO</name>
<feature type="transmembrane region" description="Helical" evidence="5">
    <location>
        <begin position="271"/>
        <end position="288"/>
    </location>
</feature>
<keyword evidence="8" id="KW-1185">Reference proteome</keyword>
<proteinExistence type="predicted"/>
<dbReference type="GO" id="GO:0005886">
    <property type="term" value="C:plasma membrane"/>
    <property type="evidence" value="ECO:0007669"/>
    <property type="project" value="UniProtKB-SubCell"/>
</dbReference>
<dbReference type="EMBL" id="CP066802">
    <property type="protein sequence ID" value="QQM67552.1"/>
    <property type="molecule type" value="Genomic_DNA"/>
</dbReference>
<dbReference type="InterPro" id="IPR020846">
    <property type="entry name" value="MFS_dom"/>
</dbReference>
<dbReference type="SUPFAM" id="SSF103473">
    <property type="entry name" value="MFS general substrate transporter"/>
    <property type="match status" value="1"/>
</dbReference>
<keyword evidence="4 5" id="KW-0472">Membrane</keyword>
<feature type="transmembrane region" description="Helical" evidence="5">
    <location>
        <begin position="388"/>
        <end position="410"/>
    </location>
</feature>
<dbReference type="Proteomes" id="UP000595895">
    <property type="component" value="Chromosome"/>
</dbReference>